<gene>
    <name evidence="2" type="ordered locus">Bresu_1177</name>
</gene>
<proteinExistence type="predicted"/>
<protein>
    <recommendedName>
        <fullName evidence="4">Secreted protein</fullName>
    </recommendedName>
</protein>
<organism evidence="2 3">
    <name type="scientific">Brevundimonas subvibrioides (strain ATCC 15264 / DSM 4735 / LMG 14903 / NBRC 16000 / CB 81)</name>
    <name type="common">Caulobacter subvibrioides</name>
    <dbReference type="NCBI Taxonomy" id="633149"/>
    <lineage>
        <taxon>Bacteria</taxon>
        <taxon>Pseudomonadati</taxon>
        <taxon>Pseudomonadota</taxon>
        <taxon>Alphaproteobacteria</taxon>
        <taxon>Caulobacterales</taxon>
        <taxon>Caulobacteraceae</taxon>
        <taxon>Brevundimonas</taxon>
    </lineage>
</organism>
<reference evidence="3" key="1">
    <citation type="journal article" date="2011" name="J. Bacteriol.">
        <title>Genome sequences of eight morphologically diverse alphaproteobacteria.</title>
        <authorList>
            <consortium name="US DOE Joint Genome Institute"/>
            <person name="Brown P.J."/>
            <person name="Kysela D.T."/>
            <person name="Buechlein A."/>
            <person name="Hemmerich C."/>
            <person name="Brun Y.V."/>
        </authorList>
    </citation>
    <scope>NUCLEOTIDE SEQUENCE [LARGE SCALE GENOMIC DNA]</scope>
    <source>
        <strain evidence="3">ATCC 15264 / DSM 4735 / LMG 14903 / NBRC 16000 / CB 81</strain>
    </source>
</reference>
<keyword evidence="1" id="KW-0732">Signal</keyword>
<evidence type="ECO:0008006" key="4">
    <source>
        <dbReference type="Google" id="ProtNLM"/>
    </source>
</evidence>
<evidence type="ECO:0000256" key="1">
    <source>
        <dbReference type="SAM" id="SignalP"/>
    </source>
</evidence>
<dbReference type="BioCyc" id="BSUB633149:G1GM8-1175-MONOMER"/>
<dbReference type="AlphaFoldDB" id="D9QF04"/>
<evidence type="ECO:0000313" key="3">
    <source>
        <dbReference type="Proteomes" id="UP000002696"/>
    </source>
</evidence>
<evidence type="ECO:0000313" key="2">
    <source>
        <dbReference type="EMBL" id="ADL00489.1"/>
    </source>
</evidence>
<dbReference type="InParanoid" id="D9QF04"/>
<dbReference type="RefSeq" id="WP_013268592.1">
    <property type="nucleotide sequence ID" value="NC_014375.1"/>
</dbReference>
<keyword evidence="3" id="KW-1185">Reference proteome</keyword>
<dbReference type="KEGG" id="bsb:Bresu_1177"/>
<name>D9QF04_BRESC</name>
<feature type="chain" id="PRO_5003126620" description="Secreted protein" evidence="1">
    <location>
        <begin position="27"/>
        <end position="98"/>
    </location>
</feature>
<accession>D9QF04</accession>
<sequence length="98" mass="10627">MKTFKRAVLSLAAAAAFSAAIGPAQALAVQSYDPDLIAYSYVYYADEAKTEVLGYASDRCGQSGSYVYVIRPYIPTPYYDQTQIFVCSGGGPYLPPDF</sequence>
<dbReference type="OrthoDB" id="7207064at2"/>
<feature type="signal peptide" evidence="1">
    <location>
        <begin position="1"/>
        <end position="26"/>
    </location>
</feature>
<dbReference type="HOGENOM" id="CLU_2328294_0_0_5"/>
<dbReference type="EMBL" id="CP002102">
    <property type="protein sequence ID" value="ADL00489.1"/>
    <property type="molecule type" value="Genomic_DNA"/>
</dbReference>
<dbReference type="Proteomes" id="UP000002696">
    <property type="component" value="Chromosome"/>
</dbReference>